<dbReference type="Proteomes" id="UP000430272">
    <property type="component" value="Unassembled WGS sequence"/>
</dbReference>
<name>A0A844YB99_9SPHN</name>
<evidence type="ECO:0000256" key="1">
    <source>
        <dbReference type="SAM" id="MobiDB-lite"/>
    </source>
</evidence>
<evidence type="ECO:0000259" key="3">
    <source>
        <dbReference type="Pfam" id="PF03544"/>
    </source>
</evidence>
<comment type="caution">
    <text evidence="4">The sequence shown here is derived from an EMBL/GenBank/DDBJ whole genome shotgun (WGS) entry which is preliminary data.</text>
</comment>
<protein>
    <recommendedName>
        <fullName evidence="3">TonB C-terminal domain-containing protein</fullName>
    </recommendedName>
</protein>
<evidence type="ECO:0000256" key="2">
    <source>
        <dbReference type="SAM" id="SignalP"/>
    </source>
</evidence>
<dbReference type="Gene3D" id="3.30.1150.10">
    <property type="match status" value="1"/>
</dbReference>
<feature type="chain" id="PRO_5033042606" description="TonB C-terminal domain-containing protein" evidence="2">
    <location>
        <begin position="25"/>
        <end position="312"/>
    </location>
</feature>
<feature type="compositionally biased region" description="Acidic residues" evidence="1">
    <location>
        <begin position="131"/>
        <end position="147"/>
    </location>
</feature>
<dbReference type="OrthoDB" id="7585155at2"/>
<dbReference type="GO" id="GO:0055085">
    <property type="term" value="P:transmembrane transport"/>
    <property type="evidence" value="ECO:0007669"/>
    <property type="project" value="InterPro"/>
</dbReference>
<feature type="region of interest" description="Disordered" evidence="1">
    <location>
        <begin position="128"/>
        <end position="158"/>
    </location>
</feature>
<feature type="compositionally biased region" description="Basic and acidic residues" evidence="1">
    <location>
        <begin position="148"/>
        <end position="158"/>
    </location>
</feature>
<keyword evidence="5" id="KW-1185">Reference proteome</keyword>
<dbReference type="EMBL" id="WTYD01000002">
    <property type="protein sequence ID" value="MXO54699.1"/>
    <property type="molecule type" value="Genomic_DNA"/>
</dbReference>
<dbReference type="SUPFAM" id="SSF74653">
    <property type="entry name" value="TolA/TonB C-terminal domain"/>
    <property type="match status" value="1"/>
</dbReference>
<accession>A0A844YB99</accession>
<gene>
    <name evidence="4" type="ORF">GRI47_11885</name>
</gene>
<evidence type="ECO:0000313" key="4">
    <source>
        <dbReference type="EMBL" id="MXO54699.1"/>
    </source>
</evidence>
<dbReference type="InterPro" id="IPR037682">
    <property type="entry name" value="TonB_C"/>
</dbReference>
<organism evidence="4 5">
    <name type="scientific">Qipengyuania pelagi</name>
    <dbReference type="NCBI Taxonomy" id="994320"/>
    <lineage>
        <taxon>Bacteria</taxon>
        <taxon>Pseudomonadati</taxon>
        <taxon>Pseudomonadota</taxon>
        <taxon>Alphaproteobacteria</taxon>
        <taxon>Sphingomonadales</taxon>
        <taxon>Erythrobacteraceae</taxon>
        <taxon>Qipengyuania</taxon>
    </lineage>
</organism>
<sequence length="312" mass="34311">MTIRAVLAGAALLTLAAPPPPAFATQADNGPTVLEPLAPWQLDLGENNCRLARTFGTEDRKTLLLFEQWDPSASVSWLVAGDAVKTYRSRRSASFAFGPDGDAQEFDYLPSTFGDFGTVVRSVSSIVSHEEAEEAQDGDEWDQPYDESDPRGLPHLDADGAEGITYLDIGRSKADDVRLNLGDMKKPLEAMNLCMANLVEHWGFDVARQREVVRQPDFLNPNDVVSQIIRNYPSKALRKGAQADFHLRLSIGADGSVENCALINQTLAEDFDMRRHPCTIFSENAQFTPATDAAGTAVPTYYVTRILYRMPG</sequence>
<feature type="signal peptide" evidence="2">
    <location>
        <begin position="1"/>
        <end position="24"/>
    </location>
</feature>
<dbReference type="RefSeq" id="WP_160661595.1">
    <property type="nucleotide sequence ID" value="NZ_BAABDV010000001.1"/>
</dbReference>
<evidence type="ECO:0000313" key="5">
    <source>
        <dbReference type="Proteomes" id="UP000430272"/>
    </source>
</evidence>
<reference evidence="4 5" key="1">
    <citation type="submission" date="2019-12" db="EMBL/GenBank/DDBJ databases">
        <title>Genomic-based taxomic classification of the family Erythrobacteraceae.</title>
        <authorList>
            <person name="Xu L."/>
        </authorList>
    </citation>
    <scope>NUCLEOTIDE SEQUENCE [LARGE SCALE GENOMIC DNA]</scope>
    <source>
        <strain evidence="4 5">JCM 17468</strain>
    </source>
</reference>
<feature type="domain" description="TonB C-terminal" evidence="3">
    <location>
        <begin position="231"/>
        <end position="309"/>
    </location>
</feature>
<keyword evidence="2" id="KW-0732">Signal</keyword>
<dbReference type="AlphaFoldDB" id="A0A844YB99"/>
<proteinExistence type="predicted"/>
<dbReference type="Pfam" id="PF03544">
    <property type="entry name" value="TonB_C"/>
    <property type="match status" value="1"/>
</dbReference>